<dbReference type="Proteomes" id="UP000092967">
    <property type="component" value="Chromosome"/>
</dbReference>
<sequence>MIFLTITSCKVLKKKNSVKPVFEIFNDTVTNKLYITSKNIDSINKKDLENFMGIKIKGENKKIINGELIQIVKNNTTQNLTISIYSENLIKQNTATKQYWKTSNKNSIIHQNGKDYFNVQKDEKINQTISFIPFNYSKKYLVFIGNSKSENFVKKSITGQPYLWGYQIGNFKKDDWVFMQSPHNVRTSDDENYWEKIYIVNELLNNISSVYVKMSLGLRKDESKGDAKATLTDLNLRIFNSKEDAMFYILNIFEEK</sequence>
<name>A0A1B1Y4J9_9FLAO</name>
<dbReference type="KEGG" id="wfu:AXE80_05120"/>
<evidence type="ECO:0000313" key="2">
    <source>
        <dbReference type="Proteomes" id="UP000092967"/>
    </source>
</evidence>
<dbReference type="EMBL" id="CP014224">
    <property type="protein sequence ID" value="ANW95695.1"/>
    <property type="molecule type" value="Genomic_DNA"/>
</dbReference>
<evidence type="ECO:0000313" key="1">
    <source>
        <dbReference type="EMBL" id="ANW95695.1"/>
    </source>
</evidence>
<accession>A0A1B1Y4J9</accession>
<dbReference type="AlphaFoldDB" id="A0A1B1Y4J9"/>
<protein>
    <submittedName>
        <fullName evidence="1">Uncharacterized protein</fullName>
    </submittedName>
</protein>
<proteinExistence type="predicted"/>
<reference evidence="1 2" key="1">
    <citation type="submission" date="2016-02" db="EMBL/GenBank/DDBJ databases">
        <authorList>
            <person name="Wen L."/>
            <person name="He K."/>
            <person name="Yang H."/>
        </authorList>
    </citation>
    <scope>NUCLEOTIDE SEQUENCE [LARGE SCALE GENOMIC DNA]</scope>
    <source>
        <strain evidence="1 2">CZ1127</strain>
    </source>
</reference>
<dbReference type="STRING" id="1790137.AXE80_05120"/>
<organism evidence="1 2">
    <name type="scientific">Wenyingzhuangia fucanilytica</name>
    <dbReference type="NCBI Taxonomy" id="1790137"/>
    <lineage>
        <taxon>Bacteria</taxon>
        <taxon>Pseudomonadati</taxon>
        <taxon>Bacteroidota</taxon>
        <taxon>Flavobacteriia</taxon>
        <taxon>Flavobacteriales</taxon>
        <taxon>Flavobacteriaceae</taxon>
        <taxon>Wenyingzhuangia</taxon>
    </lineage>
</organism>
<keyword evidence="2" id="KW-1185">Reference proteome</keyword>
<gene>
    <name evidence="1" type="ORF">AXE80_05120</name>
</gene>